<name>A0A8S5R8A1_9VIRU</name>
<reference evidence="1" key="1">
    <citation type="journal article" date="2021" name="Proc. Natl. Acad. Sci. U.S.A.">
        <title>A Catalog of Tens of Thousands of Viruses from Human Metagenomes Reveals Hidden Associations with Chronic Diseases.</title>
        <authorList>
            <person name="Tisza M.J."/>
            <person name="Buck C.B."/>
        </authorList>
    </citation>
    <scope>NUCLEOTIDE SEQUENCE</scope>
    <source>
        <strain evidence="1">Ctee23</strain>
    </source>
</reference>
<dbReference type="EMBL" id="BK015833">
    <property type="protein sequence ID" value="DAE27253.1"/>
    <property type="molecule type" value="Genomic_DNA"/>
</dbReference>
<evidence type="ECO:0000313" key="1">
    <source>
        <dbReference type="EMBL" id="DAE27253.1"/>
    </source>
</evidence>
<organism evidence="1">
    <name type="scientific">virus sp. ctee23</name>
    <dbReference type="NCBI Taxonomy" id="2826809"/>
    <lineage>
        <taxon>Viruses</taxon>
    </lineage>
</organism>
<sequence>MRTEYVECKYRYQAEKECPWASKIVKSCDGYMCFESWTDYEVWKNQK</sequence>
<protein>
    <submittedName>
        <fullName evidence="1">Uncharacterized protein</fullName>
    </submittedName>
</protein>
<proteinExistence type="predicted"/>
<accession>A0A8S5R8A1</accession>